<protein>
    <submittedName>
        <fullName evidence="1">Uncharacterized protein</fullName>
    </submittedName>
</protein>
<dbReference type="EMBL" id="JAVDRL010000013">
    <property type="protein sequence ID" value="MDR6533482.1"/>
    <property type="molecule type" value="Genomic_DNA"/>
</dbReference>
<dbReference type="RefSeq" id="WP_056752680.1">
    <property type="nucleotide sequence ID" value="NZ_BMLD01000015.1"/>
</dbReference>
<reference evidence="1 2" key="1">
    <citation type="submission" date="2023-07" db="EMBL/GenBank/DDBJ databases">
        <title>Sorghum-associated microbial communities from plants grown in Nebraska, USA.</title>
        <authorList>
            <person name="Schachtman D."/>
        </authorList>
    </citation>
    <scope>NUCLEOTIDE SEQUENCE [LARGE SCALE GENOMIC DNA]</scope>
    <source>
        <strain evidence="1 2">DS2154</strain>
    </source>
</reference>
<evidence type="ECO:0000313" key="1">
    <source>
        <dbReference type="EMBL" id="MDR6533482.1"/>
    </source>
</evidence>
<evidence type="ECO:0000313" key="2">
    <source>
        <dbReference type="Proteomes" id="UP001262754"/>
    </source>
</evidence>
<name>A0ABU1N5C3_9CAUL</name>
<comment type="caution">
    <text evidence="1">The sequence shown here is derived from an EMBL/GenBank/DDBJ whole genome shotgun (WGS) entry which is preliminary data.</text>
</comment>
<dbReference type="Proteomes" id="UP001262754">
    <property type="component" value="Unassembled WGS sequence"/>
</dbReference>
<keyword evidence="2" id="KW-1185">Reference proteome</keyword>
<gene>
    <name evidence="1" type="ORF">J2800_004248</name>
</gene>
<accession>A0ABU1N5C3</accession>
<sequence>MARKLKVFCWSDGLHDYTVAASSRAKALEAWDVGRDLFKDGTAREIVEGRARDAALDAPETVVTTPAGGLGAALKALPAKARRKPSKAETARAEKLAALKADLEAVEDEAEASELAFAERRSALDAEEAAAMEGFEARRTELEKAIKVARS</sequence>
<proteinExistence type="predicted"/>
<organism evidence="1 2">
    <name type="scientific">Caulobacter rhizosphaerae</name>
    <dbReference type="NCBI Taxonomy" id="2010972"/>
    <lineage>
        <taxon>Bacteria</taxon>
        <taxon>Pseudomonadati</taxon>
        <taxon>Pseudomonadota</taxon>
        <taxon>Alphaproteobacteria</taxon>
        <taxon>Caulobacterales</taxon>
        <taxon>Caulobacteraceae</taxon>
        <taxon>Caulobacter</taxon>
    </lineage>
</organism>